<organism evidence="2">
    <name type="scientific">Bremia lactucae</name>
    <name type="common">Lettuce downy mildew</name>
    <dbReference type="NCBI Taxonomy" id="4779"/>
    <lineage>
        <taxon>Eukaryota</taxon>
        <taxon>Sar</taxon>
        <taxon>Stramenopiles</taxon>
        <taxon>Oomycota</taxon>
        <taxon>Peronosporomycetes</taxon>
        <taxon>Peronosporales</taxon>
        <taxon>Peronosporaceae</taxon>
        <taxon>Bremia</taxon>
    </lineage>
</organism>
<dbReference type="EMBL" id="MG686577">
    <property type="protein sequence ID" value="AYE92121.1"/>
    <property type="molecule type" value="mRNA"/>
</dbReference>
<accession>A0A3B7TGA9</accession>
<feature type="signal peptide" evidence="1">
    <location>
        <begin position="1"/>
        <end position="18"/>
    </location>
</feature>
<reference evidence="2" key="2">
    <citation type="journal article" date="2019" name="Mol. Plant Pathol.">
        <title>Recognition of lettuce downy mildew effector BLR38 in Lactuca serriola LS102 requires two unlinked loci.</title>
        <authorList>
            <person name="Pelgrom A.J."/>
            <person name="Eikelhof J."/>
            <person name="Elberse J."/>
            <person name="Meisrimler C.N."/>
            <person name="Raedts R."/>
            <person name="Klein J."/>
            <person name="Van den Ackerveken G."/>
        </authorList>
    </citation>
    <scope>NUCLEOTIDE SEQUENCE</scope>
    <source>
        <strain evidence="2">Race Bl:24</strain>
    </source>
</reference>
<reference evidence="2" key="1">
    <citation type="submission" date="2017-12" db="EMBL/GenBank/DDBJ databases">
        <authorList>
            <person name="Pelgrom A.J.E."/>
            <person name="Eikelhof J."/>
            <person name="Elberse J."/>
            <person name="Meisrimler C.-N."/>
            <person name="Raedts R."/>
            <person name="Klein J."/>
            <person name="Van den Ackerveken G."/>
        </authorList>
    </citation>
    <scope>NUCLEOTIDE SEQUENCE</scope>
    <source>
        <strain evidence="2">Race Bl:24</strain>
    </source>
</reference>
<gene>
    <name evidence="2" type="primary">BLN05</name>
</gene>
<dbReference type="VEuPathDB" id="FungiDB:CCR75_002601"/>
<protein>
    <submittedName>
        <fullName evidence="2">Secreted RxLR-like effector</fullName>
    </submittedName>
</protein>
<evidence type="ECO:0000256" key="1">
    <source>
        <dbReference type="SAM" id="SignalP"/>
    </source>
</evidence>
<dbReference type="AlphaFoldDB" id="A0A3B7TGA9"/>
<feature type="chain" id="PRO_5017780410" evidence="1">
    <location>
        <begin position="19"/>
        <end position="491"/>
    </location>
</feature>
<proteinExistence type="evidence at transcript level"/>
<name>A0A3B7TGA9_BRELC</name>
<sequence>MQLLLFLLLIIVLTAVYCDYILKERRHLNQNDGHASLRANFANGIEKDKEERGFNIFRKKNPVDKAARWLLEGYKPLLKQQNPIQRGIEIQTWLSVIETEPIMPKDVITNMESYFNYEESLELCLWLVHAKNLKLKNWGIHARDKLNAAVIDEESFPTIFKKNPTVSLMFLEFKDKIHSEDPILLKWFQHFSTHETVIADKICEKDLYTLLSKSIAEMDLLQLLNSLQKKSESQLLAEQMLMFMSNDADISIKVLAAWLKDDNDLTEFWKSFPLDLTQVPLSPAFSVWLISYQQGMQKMGTTESKIFGHLVEQIHRFPVPEQTYVARLHELVAVLVSRVDTNKKTAVAELMLLSDGVNNKDLREFVIRSLAIANFDPLDAINVFGLDKVIAAGTSATVVGELVINWCKYIEGYNKLAAVQFTVDKAYKALVVLLKLTDNTIINLYTALFNSTNRNSVATGLLNLIIENKIYKTKSSDRFAALLNLNAMLHL</sequence>
<evidence type="ECO:0000313" key="2">
    <source>
        <dbReference type="EMBL" id="AYE92121.1"/>
    </source>
</evidence>
<keyword evidence="1" id="KW-0732">Signal</keyword>